<keyword evidence="2" id="KW-0472">Membrane</keyword>
<protein>
    <submittedName>
        <fullName evidence="3">Uncharacterized protein</fullName>
    </submittedName>
</protein>
<reference evidence="3 4" key="1">
    <citation type="submission" date="2017-09" db="EMBL/GenBank/DDBJ databases">
        <title>Depth-based differentiation of microbial function through sediment-hosted aquifers and enrichment of novel symbionts in the deep terrestrial subsurface.</title>
        <authorList>
            <person name="Probst A.J."/>
            <person name="Ladd B."/>
            <person name="Jarett J.K."/>
            <person name="Geller-Mcgrath D.E."/>
            <person name="Sieber C.M."/>
            <person name="Emerson J.B."/>
            <person name="Anantharaman K."/>
            <person name="Thomas B.C."/>
            <person name="Malmstrom R."/>
            <person name="Stieglmeier M."/>
            <person name="Klingl A."/>
            <person name="Woyke T."/>
            <person name="Ryan C.M."/>
            <person name="Banfield J.F."/>
        </authorList>
    </citation>
    <scope>NUCLEOTIDE SEQUENCE [LARGE SCALE GENOMIC DNA]</scope>
    <source>
        <strain evidence="3">CG23_combo_of_CG06-09_8_20_14_all_39_39</strain>
    </source>
</reference>
<gene>
    <name evidence="3" type="ORF">COX28_02385</name>
</gene>
<dbReference type="Proteomes" id="UP000231235">
    <property type="component" value="Unassembled WGS sequence"/>
</dbReference>
<evidence type="ECO:0000313" key="4">
    <source>
        <dbReference type="Proteomes" id="UP000231235"/>
    </source>
</evidence>
<dbReference type="EMBL" id="PCRX01000043">
    <property type="protein sequence ID" value="PIP28857.1"/>
    <property type="molecule type" value="Genomic_DNA"/>
</dbReference>
<feature type="transmembrane region" description="Helical" evidence="2">
    <location>
        <begin position="117"/>
        <end position="134"/>
    </location>
</feature>
<comment type="caution">
    <text evidence="3">The sequence shown here is derived from an EMBL/GenBank/DDBJ whole genome shotgun (WGS) entry which is preliminary data.</text>
</comment>
<evidence type="ECO:0000256" key="1">
    <source>
        <dbReference type="SAM" id="MobiDB-lite"/>
    </source>
</evidence>
<feature type="region of interest" description="Disordered" evidence="1">
    <location>
        <begin position="1"/>
        <end position="20"/>
    </location>
</feature>
<accession>A0A2G9Z6R0</accession>
<keyword evidence="2" id="KW-1133">Transmembrane helix</keyword>
<dbReference type="AlphaFoldDB" id="A0A2G9Z6R0"/>
<sequence length="149" mass="17444">MVAKKEENSNMEKREKRLADEEKVEDVKAEKLIIFLIFLAIVIYLVLGATFVHLELRAMYNPESLQGKIIYTPHHFDSSSPAGFLGDDSIILTGESTFFSKGYDDFYDKYKNDNGEYLFMAWVLWPIDILYLVIKWGSYGIWLLYEIFF</sequence>
<evidence type="ECO:0000313" key="3">
    <source>
        <dbReference type="EMBL" id="PIP28857.1"/>
    </source>
</evidence>
<evidence type="ECO:0000256" key="2">
    <source>
        <dbReference type="SAM" id="Phobius"/>
    </source>
</evidence>
<feature type="transmembrane region" description="Helical" evidence="2">
    <location>
        <begin position="32"/>
        <end position="54"/>
    </location>
</feature>
<name>A0A2G9Z6R0_9BACT</name>
<proteinExistence type="predicted"/>
<organism evidence="3 4">
    <name type="scientific">Candidatus Kuenenbacteria bacterium CG23_combo_of_CG06-09_8_20_14_all_39_39</name>
    <dbReference type="NCBI Taxonomy" id="1974623"/>
    <lineage>
        <taxon>Bacteria</taxon>
        <taxon>Candidatus Kueneniibacteriota</taxon>
    </lineage>
</organism>
<keyword evidence="2" id="KW-0812">Transmembrane</keyword>